<dbReference type="OrthoDB" id="187250at2759"/>
<reference evidence="1" key="1">
    <citation type="submission" date="2021-11" db="EMBL/GenBank/DDBJ databases">
        <authorList>
            <consortium name="Genoscope - CEA"/>
            <person name="William W."/>
        </authorList>
    </citation>
    <scope>NUCLEOTIDE SEQUENCE</scope>
</reference>
<evidence type="ECO:0000313" key="1">
    <source>
        <dbReference type="EMBL" id="CAH0364192.1"/>
    </source>
</evidence>
<keyword evidence="2" id="KW-1185">Reference proteome</keyword>
<organism evidence="1 2">
    <name type="scientific">Pelagomonas calceolata</name>
    <dbReference type="NCBI Taxonomy" id="35677"/>
    <lineage>
        <taxon>Eukaryota</taxon>
        <taxon>Sar</taxon>
        <taxon>Stramenopiles</taxon>
        <taxon>Ochrophyta</taxon>
        <taxon>Pelagophyceae</taxon>
        <taxon>Pelagomonadales</taxon>
        <taxon>Pelagomonadaceae</taxon>
        <taxon>Pelagomonas</taxon>
    </lineage>
</organism>
<protein>
    <submittedName>
        <fullName evidence="1">Uncharacterized protein</fullName>
    </submittedName>
</protein>
<comment type="caution">
    <text evidence="1">The sequence shown here is derived from an EMBL/GenBank/DDBJ whole genome shotgun (WGS) entry which is preliminary data.</text>
</comment>
<sequence>MTTRGSLIQTSVPNLTSASTVSGANFTLTKPKGKYEQSKKYFGPLQAAVPRPTGKTAVIYEKGGCDFRFCNLSCLGPQKVSWPHMKSGGNATFAQFDRFKLEPSRSPGPKYWLPGATGKQVNSTKPTRPIVGFGTGTRDGALKQYGVWSA</sequence>
<dbReference type="Proteomes" id="UP000789595">
    <property type="component" value="Unassembled WGS sequence"/>
</dbReference>
<gene>
    <name evidence="1" type="ORF">PECAL_1P05450</name>
</gene>
<dbReference type="AlphaFoldDB" id="A0A8J2WPU7"/>
<dbReference type="EMBL" id="CAKKNE010000001">
    <property type="protein sequence ID" value="CAH0364192.1"/>
    <property type="molecule type" value="Genomic_DNA"/>
</dbReference>
<name>A0A8J2WPU7_9STRA</name>
<accession>A0A8J2WPU7</accession>
<evidence type="ECO:0000313" key="2">
    <source>
        <dbReference type="Proteomes" id="UP000789595"/>
    </source>
</evidence>
<proteinExistence type="predicted"/>